<evidence type="ECO:0000313" key="3">
    <source>
        <dbReference type="Proteomes" id="UP001390339"/>
    </source>
</evidence>
<evidence type="ECO:0000313" key="2">
    <source>
        <dbReference type="EMBL" id="KAK8859449.1"/>
    </source>
</evidence>
<evidence type="ECO:0000256" key="1">
    <source>
        <dbReference type="SAM" id="MobiDB-lite"/>
    </source>
</evidence>
<proteinExistence type="predicted"/>
<protein>
    <submittedName>
        <fullName evidence="2">Tigger transposable element-derived protein 2</fullName>
    </submittedName>
</protein>
<name>A0ABR2I8X3_9PEZI</name>
<keyword evidence="3" id="KW-1185">Reference proteome</keyword>
<dbReference type="EMBL" id="JAPCWZ010000006">
    <property type="protein sequence ID" value="KAK8859449.1"/>
    <property type="molecule type" value="Genomic_DNA"/>
</dbReference>
<organism evidence="2 3">
    <name type="scientific">Apiospora arundinis</name>
    <dbReference type="NCBI Taxonomy" id="335852"/>
    <lineage>
        <taxon>Eukaryota</taxon>
        <taxon>Fungi</taxon>
        <taxon>Dikarya</taxon>
        <taxon>Ascomycota</taxon>
        <taxon>Pezizomycotina</taxon>
        <taxon>Sordariomycetes</taxon>
        <taxon>Xylariomycetidae</taxon>
        <taxon>Amphisphaeriales</taxon>
        <taxon>Apiosporaceae</taxon>
        <taxon>Apiospora</taxon>
    </lineage>
</organism>
<comment type="caution">
    <text evidence="2">The sequence shown here is derived from an EMBL/GenBank/DDBJ whole genome shotgun (WGS) entry which is preliminary data.</text>
</comment>
<dbReference type="Proteomes" id="UP001390339">
    <property type="component" value="Unassembled WGS sequence"/>
</dbReference>
<feature type="region of interest" description="Disordered" evidence="1">
    <location>
        <begin position="75"/>
        <end position="97"/>
    </location>
</feature>
<reference evidence="2 3" key="1">
    <citation type="journal article" date="2024" name="IMA Fungus">
        <title>Apiospora arundinis, a panoply of carbohydrate-active enzymes and secondary metabolites.</title>
        <authorList>
            <person name="Sorensen T."/>
            <person name="Petersen C."/>
            <person name="Muurmann A.T."/>
            <person name="Christiansen J.V."/>
            <person name="Brundto M.L."/>
            <person name="Overgaard C.K."/>
            <person name="Boysen A.T."/>
            <person name="Wollenberg R.D."/>
            <person name="Larsen T.O."/>
            <person name="Sorensen J.L."/>
            <person name="Nielsen K.L."/>
            <person name="Sondergaard T.E."/>
        </authorList>
    </citation>
    <scope>NUCLEOTIDE SEQUENCE [LARGE SCALE GENOMIC DNA]</scope>
    <source>
        <strain evidence="2 3">AAU 773</strain>
    </source>
</reference>
<gene>
    <name evidence="2" type="ORF">PGQ11_010183</name>
</gene>
<accession>A0ABR2I8X3</accession>
<sequence>MDMLKAYRQARIDVLTPSVIKNAWGTAGIYPQDRSKPLSSRYVILEDVGVARIRPGASEVVERESTPDFVAELAPRPIKTPSGSQALRRSSRQLAALDPTSKLPSQRLFVRKASKALDQQADKTASLEAQIDYLQSKLERKAARVRQKVRIAPGQRFVRMADICRAKRKLRGRVVYEDEASDTEVPGGPRNANEIIEGDGTEAKYCIIVGNPRR</sequence>